<reference evidence="3" key="1">
    <citation type="submission" date="2021-02" db="EMBL/GenBank/DDBJ databases">
        <authorList>
            <person name="Nowell W R."/>
        </authorList>
    </citation>
    <scope>NUCLEOTIDE SEQUENCE</scope>
</reference>
<dbReference type="OrthoDB" id="344165at2759"/>
<feature type="compositionally biased region" description="Polar residues" evidence="1">
    <location>
        <begin position="863"/>
        <end position="878"/>
    </location>
</feature>
<evidence type="ECO:0000313" key="5">
    <source>
        <dbReference type="Proteomes" id="UP000663829"/>
    </source>
</evidence>
<sequence>MFSSKMSNDNENSDDEFEHELNQQFQTEKMIRFLREKITGKTSSRMITSLTTRDDNNDEQVQLQHQTIIDNDAITSLKKTNSQNSLIDIDRTRLHDINLDRNGQQRQVEKFTSSNHRIRVKYDPQILPVSSISLSSSTLPVQSNTSPINIPKKPPRSQASSGSSSYASVKEMDHESFISSMRMHRESDESPFNTVTQTCERLENSAARDRISLSTLGERDENEQDLFRSVECVLVASKPLDISRYNTYLTTTKPNTKSQTLPNRSKLIHSEKSTTVLSSTPEELNINDEKQRQHPLLLSSRESLSKQQSYPEILGKSSIIDKQRNEDISSSTLKTPLIPLVNLTDIDKARAKLRLSTRRDRSADNVLLLSSSSATPFTSLVNPQPSPAIQRSVSFKRPTIDTVQSSTSNPPSLLQQLTAQSLYHQSPATHEQFSTAKFIPSRESRSDLYKTEDENTNNNFKKSSPADLTNTNDDSLKTFMSVPQPVIKSKQDYVELDLDKELMNNTQINEYKNSSRPYRDNIRHRNEQQLQQSEQPLTKATIVTTTFSSAALPPTPKVHRSPSIEHIYDNLDVFRRSSKDSNKPLQEYIVQPPLVNNDNLTSLSSVQIRDHDLGSIRQKRPTTIHVSSDKQQNEFENVWSKLQKQRSIRRVTPKQEEITKENGHEEKTAQMILNELEAKYDRRQTPSPEQQVPKDEEALLEPPLSAKLSVEKTNSIEQRINNRRKTVSGVQAKSDILTASTATKSNDVITTNGPSWIDIAKQKQNKYNSTKEKQDNSFDAPFHQQSIPIDNDHKKIAKIDVNVPEFTSNVITPDNVVPLANLSPPLPRNNTKSTTPTSFSPRSSSYTRRLSTYRTDSKDENNKPSSTLSTTTNAQTDYRSNRKSMYVGEPTPAMSMHERIHIFFLIMADASISGDPQLASFIEQENQKQRFQTVVHTLTEQCWELCTPSVSSRLDGKTETCLQNCVERFIDSSNYIINKLGQEGAAAQARMGKISSDEFSSRDFSMGQPTFGVKSEFSSPSDSTSSFSYDSNNSYQNSSTQDGQKKSSWKFW</sequence>
<feature type="compositionally biased region" description="Basic residues" evidence="1">
    <location>
        <begin position="643"/>
        <end position="652"/>
    </location>
</feature>
<dbReference type="Pfam" id="PF02953">
    <property type="entry name" value="zf-Tim10_DDP"/>
    <property type="match status" value="1"/>
</dbReference>
<feature type="compositionally biased region" description="Polar residues" evidence="1">
    <location>
        <begin position="456"/>
        <end position="473"/>
    </location>
</feature>
<evidence type="ECO:0000313" key="4">
    <source>
        <dbReference type="EMBL" id="CAF3617837.1"/>
    </source>
</evidence>
<dbReference type="Proteomes" id="UP000663829">
    <property type="component" value="Unassembled WGS sequence"/>
</dbReference>
<feature type="compositionally biased region" description="Basic and acidic residues" evidence="1">
    <location>
        <begin position="653"/>
        <end position="664"/>
    </location>
</feature>
<dbReference type="EMBL" id="CAJOBC010000713">
    <property type="protein sequence ID" value="CAF3617837.1"/>
    <property type="molecule type" value="Genomic_DNA"/>
</dbReference>
<feature type="region of interest" description="Disordered" evidence="1">
    <location>
        <begin position="272"/>
        <end position="293"/>
    </location>
</feature>
<feature type="region of interest" description="Disordered" evidence="1">
    <location>
        <begin position="448"/>
        <end position="475"/>
    </location>
</feature>
<feature type="compositionally biased region" description="Polar residues" evidence="1">
    <location>
        <begin position="273"/>
        <end position="282"/>
    </location>
</feature>
<name>A0A813V009_9BILA</name>
<feature type="compositionally biased region" description="Low complexity" evidence="1">
    <location>
        <begin position="831"/>
        <end position="854"/>
    </location>
</feature>
<feature type="compositionally biased region" description="Low complexity" evidence="1">
    <location>
        <begin position="157"/>
        <end position="168"/>
    </location>
</feature>
<comment type="caution">
    <text evidence="3">The sequence shown here is derived from an EMBL/GenBank/DDBJ whole genome shotgun (WGS) entry which is preliminary data.</text>
</comment>
<feature type="region of interest" description="Disordered" evidence="1">
    <location>
        <begin position="643"/>
        <end position="664"/>
    </location>
</feature>
<evidence type="ECO:0000256" key="1">
    <source>
        <dbReference type="SAM" id="MobiDB-lite"/>
    </source>
</evidence>
<dbReference type="InterPro" id="IPR004217">
    <property type="entry name" value="Tim10-like"/>
</dbReference>
<dbReference type="SUPFAM" id="SSF144122">
    <property type="entry name" value="Tim10-like"/>
    <property type="match status" value="1"/>
</dbReference>
<feature type="region of interest" description="Disordered" evidence="1">
    <location>
        <begin position="135"/>
        <end position="170"/>
    </location>
</feature>
<feature type="region of interest" description="Disordered" evidence="1">
    <location>
        <begin position="1005"/>
        <end position="1052"/>
    </location>
</feature>
<accession>A0A813V009</accession>
<proteinExistence type="predicted"/>
<feature type="domain" description="Tim10-like" evidence="2">
    <location>
        <begin position="921"/>
        <end position="980"/>
    </location>
</feature>
<dbReference type="InterPro" id="IPR035427">
    <property type="entry name" value="Tim10-like_dom_sf"/>
</dbReference>
<evidence type="ECO:0000313" key="3">
    <source>
        <dbReference type="EMBL" id="CAF0830772.1"/>
    </source>
</evidence>
<dbReference type="EMBL" id="CAJNOQ010000713">
    <property type="protein sequence ID" value="CAF0830772.1"/>
    <property type="molecule type" value="Genomic_DNA"/>
</dbReference>
<protein>
    <recommendedName>
        <fullName evidence="2">Tim10-like domain-containing protein</fullName>
    </recommendedName>
</protein>
<keyword evidence="5" id="KW-1185">Reference proteome</keyword>
<feature type="compositionally biased region" description="Low complexity" evidence="1">
    <location>
        <begin position="1015"/>
        <end position="1041"/>
    </location>
</feature>
<dbReference type="AlphaFoldDB" id="A0A813V009"/>
<dbReference type="Gene3D" id="1.10.287.810">
    <property type="entry name" value="Mitochondrial import inner membrane translocase subunit tim13 like domains"/>
    <property type="match status" value="1"/>
</dbReference>
<dbReference type="Proteomes" id="UP000681722">
    <property type="component" value="Unassembled WGS sequence"/>
</dbReference>
<organism evidence="3 5">
    <name type="scientific">Didymodactylos carnosus</name>
    <dbReference type="NCBI Taxonomy" id="1234261"/>
    <lineage>
        <taxon>Eukaryota</taxon>
        <taxon>Metazoa</taxon>
        <taxon>Spiralia</taxon>
        <taxon>Gnathifera</taxon>
        <taxon>Rotifera</taxon>
        <taxon>Eurotatoria</taxon>
        <taxon>Bdelloidea</taxon>
        <taxon>Philodinida</taxon>
        <taxon>Philodinidae</taxon>
        <taxon>Didymodactylos</taxon>
    </lineage>
</organism>
<gene>
    <name evidence="3" type="ORF">GPM918_LOCUS5042</name>
    <name evidence="4" type="ORF">SRO942_LOCUS5043</name>
</gene>
<evidence type="ECO:0000259" key="2">
    <source>
        <dbReference type="Pfam" id="PF02953"/>
    </source>
</evidence>
<feature type="region of interest" description="Disordered" evidence="1">
    <location>
        <begin position="821"/>
        <end position="889"/>
    </location>
</feature>